<dbReference type="RefSeq" id="WP_171779449.1">
    <property type="nucleotide sequence ID" value="NZ_JABAGV010000007.1"/>
</dbReference>
<comment type="caution">
    <text evidence="1">The sequence shown here is derived from an EMBL/GenBank/DDBJ whole genome shotgun (WGS) entry which is preliminary data.</text>
</comment>
<evidence type="ECO:0000313" key="2">
    <source>
        <dbReference type="Proteomes" id="UP001194098"/>
    </source>
</evidence>
<sequence length="57" mass="6638">MWWLFLYNGLGELYAKETIKTIYEGIAVIEIIDIGKMYSFELLDSSNFASIEKLEVK</sequence>
<dbReference type="Proteomes" id="UP001194098">
    <property type="component" value="Unassembled WGS sequence"/>
</dbReference>
<reference evidence="1" key="1">
    <citation type="submission" date="2020-04" db="EMBL/GenBank/DDBJ databases">
        <authorList>
            <person name="Brown S."/>
        </authorList>
    </citation>
    <scope>NUCLEOTIDE SEQUENCE</scope>
    <source>
        <strain evidence="1">DJ015</strain>
    </source>
</reference>
<evidence type="ECO:0000313" key="1">
    <source>
        <dbReference type="EMBL" id="MBC2473948.1"/>
    </source>
</evidence>
<organism evidence="1 2">
    <name type="scientific">Clostridium beijerinckii</name>
    <name type="common">Clostridium MP</name>
    <dbReference type="NCBI Taxonomy" id="1520"/>
    <lineage>
        <taxon>Bacteria</taxon>
        <taxon>Bacillati</taxon>
        <taxon>Bacillota</taxon>
        <taxon>Clostridia</taxon>
        <taxon>Eubacteriales</taxon>
        <taxon>Clostridiaceae</taxon>
        <taxon>Clostridium</taxon>
    </lineage>
</organism>
<dbReference type="AlphaFoldDB" id="A0AAW3W677"/>
<proteinExistence type="predicted"/>
<gene>
    <name evidence="1" type="ORF">HGI39_04345</name>
</gene>
<reference evidence="1" key="2">
    <citation type="journal article" date="2022" name="Nat. Biotechnol.">
        <title>Carbon-negative production of acetone and isopropanol by gas fermentation at industrial pilot scale.</title>
        <authorList>
            <person name="Liew F.E."/>
            <person name="Nogle R."/>
            <person name="Abdalla T."/>
            <person name="Rasor B.J."/>
            <person name="Canter C."/>
            <person name="Jensen R.O."/>
            <person name="Wang L."/>
            <person name="Strutz J."/>
            <person name="Chirania P."/>
            <person name="De Tissera S."/>
            <person name="Mueller A.P."/>
            <person name="Ruan Z."/>
            <person name="Gao A."/>
            <person name="Tran L."/>
            <person name="Engle N.L."/>
            <person name="Bromley J.C."/>
            <person name="Daniell J."/>
            <person name="Conrado R."/>
            <person name="Tschaplinski T.J."/>
            <person name="Giannone R.J."/>
            <person name="Hettich R.L."/>
            <person name="Karim A.S."/>
            <person name="Simpson S.D."/>
            <person name="Brown S.D."/>
            <person name="Leang C."/>
            <person name="Jewett M.C."/>
            <person name="Kopke M."/>
        </authorList>
    </citation>
    <scope>NUCLEOTIDE SEQUENCE</scope>
    <source>
        <strain evidence="1">DJ015</strain>
    </source>
</reference>
<protein>
    <submittedName>
        <fullName evidence="1">Uncharacterized protein</fullName>
    </submittedName>
</protein>
<dbReference type="EMBL" id="JABAGV010000007">
    <property type="protein sequence ID" value="MBC2473948.1"/>
    <property type="molecule type" value="Genomic_DNA"/>
</dbReference>
<name>A0AAW3W677_CLOBE</name>
<accession>A0AAW3W677</accession>